<dbReference type="OrthoDB" id="2060755at2"/>
<organism evidence="5 6">
    <name type="scientific">Jiangella aurantiaca</name>
    <dbReference type="NCBI Taxonomy" id="2530373"/>
    <lineage>
        <taxon>Bacteria</taxon>
        <taxon>Bacillati</taxon>
        <taxon>Actinomycetota</taxon>
        <taxon>Actinomycetes</taxon>
        <taxon>Jiangellales</taxon>
        <taxon>Jiangellaceae</taxon>
        <taxon>Jiangella</taxon>
    </lineage>
</organism>
<dbReference type="InterPro" id="IPR020449">
    <property type="entry name" value="Tscrpt_reg_AraC-type_HTH"/>
</dbReference>
<dbReference type="Proteomes" id="UP000295217">
    <property type="component" value="Unassembled WGS sequence"/>
</dbReference>
<dbReference type="GO" id="GO:0003700">
    <property type="term" value="F:DNA-binding transcription factor activity"/>
    <property type="evidence" value="ECO:0007669"/>
    <property type="project" value="InterPro"/>
</dbReference>
<dbReference type="SMART" id="SM00342">
    <property type="entry name" value="HTH_ARAC"/>
    <property type="match status" value="1"/>
</dbReference>
<dbReference type="Pfam" id="PF12833">
    <property type="entry name" value="HTH_18"/>
    <property type="match status" value="1"/>
</dbReference>
<gene>
    <name evidence="5" type="ORF">E1262_03560</name>
</gene>
<feature type="domain" description="HTH araC/xylS-type" evidence="4">
    <location>
        <begin position="155"/>
        <end position="253"/>
    </location>
</feature>
<evidence type="ECO:0000313" key="5">
    <source>
        <dbReference type="EMBL" id="TDD72392.1"/>
    </source>
</evidence>
<name>A0A4R5APY8_9ACTN</name>
<evidence type="ECO:0000313" key="6">
    <source>
        <dbReference type="Proteomes" id="UP000295217"/>
    </source>
</evidence>
<reference evidence="5 6" key="1">
    <citation type="submission" date="2019-02" db="EMBL/GenBank/DDBJ databases">
        <title>Draft genome sequences of novel Actinobacteria.</title>
        <authorList>
            <person name="Sahin N."/>
            <person name="Ay H."/>
            <person name="Saygin H."/>
        </authorList>
    </citation>
    <scope>NUCLEOTIDE SEQUENCE [LARGE SCALE GENOMIC DNA]</scope>
    <source>
        <strain evidence="5 6">8K307</strain>
    </source>
</reference>
<sequence>MSQPCTTRSKPRNWSAVTATALVRGVRALAVVEQFLHGVADVPPGGHRVVGGGQPECGVLRRDRPARIAPSANHQTVSPPLILELFGHCGAICPIDGRTTPRSTKGRGRTTSSALVTAGNRATPLGRRLPRPFRASSYSWRVRLSATEDANRRLLRARDAIDRHFAESLDVAALARVALMSPAHFIREFKATFGEPPHRYLQRRRVERAMALLRDSAVSVTEVGLAVGFASTGTFSRTFKSVVGESPSTYRAQSRPLPAPGCFVRAWTRPSARAGAAAGSSSFGEATAATDL</sequence>
<dbReference type="SUPFAM" id="SSF46689">
    <property type="entry name" value="Homeodomain-like"/>
    <property type="match status" value="2"/>
</dbReference>
<evidence type="ECO:0000256" key="3">
    <source>
        <dbReference type="ARBA" id="ARBA00023163"/>
    </source>
</evidence>
<evidence type="ECO:0000256" key="1">
    <source>
        <dbReference type="ARBA" id="ARBA00023015"/>
    </source>
</evidence>
<comment type="caution">
    <text evidence="5">The sequence shown here is derived from an EMBL/GenBank/DDBJ whole genome shotgun (WGS) entry which is preliminary data.</text>
</comment>
<protein>
    <submittedName>
        <fullName evidence="5">AraC family transcriptional regulator</fullName>
    </submittedName>
</protein>
<accession>A0A4R5APY8</accession>
<dbReference type="PROSITE" id="PS01124">
    <property type="entry name" value="HTH_ARAC_FAMILY_2"/>
    <property type="match status" value="1"/>
</dbReference>
<dbReference type="AlphaFoldDB" id="A0A4R5APY8"/>
<keyword evidence="6" id="KW-1185">Reference proteome</keyword>
<evidence type="ECO:0000259" key="4">
    <source>
        <dbReference type="PROSITE" id="PS01124"/>
    </source>
</evidence>
<keyword evidence="3" id="KW-0804">Transcription</keyword>
<dbReference type="PROSITE" id="PS00041">
    <property type="entry name" value="HTH_ARAC_FAMILY_1"/>
    <property type="match status" value="1"/>
</dbReference>
<dbReference type="InterPro" id="IPR009057">
    <property type="entry name" value="Homeodomain-like_sf"/>
</dbReference>
<dbReference type="InterPro" id="IPR050204">
    <property type="entry name" value="AraC_XylS_family_regulators"/>
</dbReference>
<dbReference type="Gene3D" id="1.10.10.60">
    <property type="entry name" value="Homeodomain-like"/>
    <property type="match status" value="2"/>
</dbReference>
<evidence type="ECO:0000256" key="2">
    <source>
        <dbReference type="ARBA" id="ARBA00023125"/>
    </source>
</evidence>
<proteinExistence type="predicted"/>
<keyword evidence="1" id="KW-0805">Transcription regulation</keyword>
<dbReference type="PRINTS" id="PR00032">
    <property type="entry name" value="HTHARAC"/>
</dbReference>
<dbReference type="InterPro" id="IPR018062">
    <property type="entry name" value="HTH_AraC-typ_CS"/>
</dbReference>
<dbReference type="InterPro" id="IPR018060">
    <property type="entry name" value="HTH_AraC"/>
</dbReference>
<dbReference type="PANTHER" id="PTHR46796:SF14">
    <property type="entry name" value="TRANSCRIPTIONAL REGULATORY PROTEIN"/>
    <property type="match status" value="1"/>
</dbReference>
<dbReference type="EMBL" id="SMLB01000003">
    <property type="protein sequence ID" value="TDD72392.1"/>
    <property type="molecule type" value="Genomic_DNA"/>
</dbReference>
<keyword evidence="2" id="KW-0238">DNA-binding</keyword>
<dbReference type="GO" id="GO:0043565">
    <property type="term" value="F:sequence-specific DNA binding"/>
    <property type="evidence" value="ECO:0007669"/>
    <property type="project" value="InterPro"/>
</dbReference>
<dbReference type="PANTHER" id="PTHR46796">
    <property type="entry name" value="HTH-TYPE TRANSCRIPTIONAL ACTIVATOR RHAS-RELATED"/>
    <property type="match status" value="1"/>
</dbReference>